<dbReference type="Pfam" id="PF00990">
    <property type="entry name" value="GGDEF"/>
    <property type="match status" value="1"/>
</dbReference>
<feature type="domain" description="PAS" evidence="3">
    <location>
        <begin position="80"/>
        <end position="133"/>
    </location>
</feature>
<dbReference type="Gene3D" id="3.30.450.20">
    <property type="entry name" value="PAS domain"/>
    <property type="match status" value="1"/>
</dbReference>
<dbReference type="CDD" id="cd01949">
    <property type="entry name" value="GGDEF"/>
    <property type="match status" value="1"/>
</dbReference>
<sequence>MALTKHRELFAVIRKFNGIAIAISAAVSSLAYWSYQTEQTALLFAGLVFVALLLILLPLAVFAALTNYRQLKREQRQREQMEHYSNIIDKHVPIMETNLSGKIVRCNAALCQLSGYQTSELIGEDAAMIRHPSAVVVSFREMWKSISHTNKWTGEFHNQTKSGDDFWLKADVIPVYRDDGKLNGFLSIASDISDKKRLEQHSLLDCLTGLANRTQLETVLSAAHYQASRYHHPFSILLIDIDYFKSVNDSFGHLAGDQVLKALGQLLRQSTRTSDCAGRWGGEEFMIVCQDTDLPSAVAFADRLLNVISHFHFPHVGELTVSIGVAQYQGEGPLLDVIQAADVHLYRAKSQGRNQISSMCSVSSLALNESLSTNTRQSKQSLPL</sequence>
<keyword evidence="7" id="KW-1185">Reference proteome</keyword>
<dbReference type="CDD" id="cd00130">
    <property type="entry name" value="PAS"/>
    <property type="match status" value="1"/>
</dbReference>
<protein>
    <submittedName>
        <fullName evidence="6">Sensor domain-containing diguanylate cyclase</fullName>
    </submittedName>
</protein>
<feature type="transmembrane region" description="Helical" evidence="2">
    <location>
        <begin position="12"/>
        <end position="35"/>
    </location>
</feature>
<dbReference type="PROSITE" id="PS50887">
    <property type="entry name" value="GGDEF"/>
    <property type="match status" value="1"/>
</dbReference>
<dbReference type="Pfam" id="PF13426">
    <property type="entry name" value="PAS_9"/>
    <property type="match status" value="1"/>
</dbReference>
<dbReference type="EMBL" id="JABAIK010000005">
    <property type="protein sequence ID" value="NLS12663.1"/>
    <property type="molecule type" value="Genomic_DNA"/>
</dbReference>
<feature type="domain" description="GGDEF" evidence="5">
    <location>
        <begin position="232"/>
        <end position="361"/>
    </location>
</feature>
<dbReference type="Gene3D" id="3.30.70.270">
    <property type="match status" value="1"/>
</dbReference>
<dbReference type="RefSeq" id="WP_168835745.1">
    <property type="nucleotide sequence ID" value="NZ_JABAIK010000005.1"/>
</dbReference>
<evidence type="ECO:0000259" key="4">
    <source>
        <dbReference type="PROSITE" id="PS50113"/>
    </source>
</evidence>
<dbReference type="InterPro" id="IPR000160">
    <property type="entry name" value="GGDEF_dom"/>
</dbReference>
<dbReference type="PANTHER" id="PTHR46663:SF4">
    <property type="entry name" value="DIGUANYLATE CYCLASE DGCT-RELATED"/>
    <property type="match status" value="1"/>
</dbReference>
<gene>
    <name evidence="6" type="ORF">HGP28_07060</name>
</gene>
<keyword evidence="2" id="KW-0472">Membrane</keyword>
<dbReference type="InterPro" id="IPR000014">
    <property type="entry name" value="PAS"/>
</dbReference>
<dbReference type="InterPro" id="IPR035965">
    <property type="entry name" value="PAS-like_dom_sf"/>
</dbReference>
<organism evidence="6 7">
    <name type="scientific">Vibrio agarilyticus</name>
    <dbReference type="NCBI Taxonomy" id="2726741"/>
    <lineage>
        <taxon>Bacteria</taxon>
        <taxon>Pseudomonadati</taxon>
        <taxon>Pseudomonadota</taxon>
        <taxon>Gammaproteobacteria</taxon>
        <taxon>Vibrionales</taxon>
        <taxon>Vibrionaceae</taxon>
        <taxon>Vibrio</taxon>
    </lineage>
</organism>
<evidence type="ECO:0000256" key="1">
    <source>
        <dbReference type="ARBA" id="ARBA00001946"/>
    </source>
</evidence>
<dbReference type="InterPro" id="IPR000700">
    <property type="entry name" value="PAS-assoc_C"/>
</dbReference>
<evidence type="ECO:0000259" key="3">
    <source>
        <dbReference type="PROSITE" id="PS50112"/>
    </source>
</evidence>
<comment type="caution">
    <text evidence="6">The sequence shown here is derived from an EMBL/GenBank/DDBJ whole genome shotgun (WGS) entry which is preliminary data.</text>
</comment>
<dbReference type="SMART" id="SM00086">
    <property type="entry name" value="PAC"/>
    <property type="match status" value="1"/>
</dbReference>
<name>A0A7X8TPU7_9VIBR</name>
<dbReference type="FunFam" id="3.30.70.270:FF:000001">
    <property type="entry name" value="Diguanylate cyclase domain protein"/>
    <property type="match status" value="1"/>
</dbReference>
<comment type="cofactor">
    <cofactor evidence="1">
        <name>Mg(2+)</name>
        <dbReference type="ChEBI" id="CHEBI:18420"/>
    </cofactor>
</comment>
<feature type="transmembrane region" description="Helical" evidence="2">
    <location>
        <begin position="41"/>
        <end position="68"/>
    </location>
</feature>
<dbReference type="SMART" id="SM00267">
    <property type="entry name" value="GGDEF"/>
    <property type="match status" value="1"/>
</dbReference>
<dbReference type="NCBIfam" id="TIGR00254">
    <property type="entry name" value="GGDEF"/>
    <property type="match status" value="1"/>
</dbReference>
<evidence type="ECO:0000313" key="7">
    <source>
        <dbReference type="Proteomes" id="UP000535589"/>
    </source>
</evidence>
<dbReference type="GO" id="GO:0003824">
    <property type="term" value="F:catalytic activity"/>
    <property type="evidence" value="ECO:0007669"/>
    <property type="project" value="UniProtKB-ARBA"/>
</dbReference>
<keyword evidence="2" id="KW-1133">Transmembrane helix</keyword>
<dbReference type="AlphaFoldDB" id="A0A7X8TPU7"/>
<dbReference type="Proteomes" id="UP000535589">
    <property type="component" value="Unassembled WGS sequence"/>
</dbReference>
<dbReference type="NCBIfam" id="TIGR00229">
    <property type="entry name" value="sensory_box"/>
    <property type="match status" value="1"/>
</dbReference>
<feature type="domain" description="PAC" evidence="4">
    <location>
        <begin position="152"/>
        <end position="204"/>
    </location>
</feature>
<keyword evidence="2" id="KW-0812">Transmembrane</keyword>
<reference evidence="6 7" key="1">
    <citation type="submission" date="2020-04" db="EMBL/GenBank/DDBJ databases">
        <title>Vibrio sp. SM6, a novel species isolated from seawater.</title>
        <authorList>
            <person name="Wang X."/>
        </authorList>
    </citation>
    <scope>NUCLEOTIDE SEQUENCE [LARGE SCALE GENOMIC DNA]</scope>
    <source>
        <strain evidence="6 7">SM6</strain>
    </source>
</reference>
<dbReference type="InterPro" id="IPR029787">
    <property type="entry name" value="Nucleotide_cyclase"/>
</dbReference>
<dbReference type="SUPFAM" id="SSF55073">
    <property type="entry name" value="Nucleotide cyclase"/>
    <property type="match status" value="1"/>
</dbReference>
<proteinExistence type="predicted"/>
<evidence type="ECO:0000259" key="5">
    <source>
        <dbReference type="PROSITE" id="PS50887"/>
    </source>
</evidence>
<dbReference type="PROSITE" id="PS50113">
    <property type="entry name" value="PAC"/>
    <property type="match status" value="1"/>
</dbReference>
<evidence type="ECO:0000313" key="6">
    <source>
        <dbReference type="EMBL" id="NLS12663.1"/>
    </source>
</evidence>
<dbReference type="PANTHER" id="PTHR46663">
    <property type="entry name" value="DIGUANYLATE CYCLASE DGCT-RELATED"/>
    <property type="match status" value="1"/>
</dbReference>
<dbReference type="InterPro" id="IPR052163">
    <property type="entry name" value="DGC-Regulatory_Protein"/>
</dbReference>
<dbReference type="InterPro" id="IPR043128">
    <property type="entry name" value="Rev_trsase/Diguanyl_cyclase"/>
</dbReference>
<dbReference type="InterPro" id="IPR001610">
    <property type="entry name" value="PAC"/>
</dbReference>
<dbReference type="PROSITE" id="PS50112">
    <property type="entry name" value="PAS"/>
    <property type="match status" value="1"/>
</dbReference>
<evidence type="ECO:0000256" key="2">
    <source>
        <dbReference type="SAM" id="Phobius"/>
    </source>
</evidence>
<dbReference type="SUPFAM" id="SSF55785">
    <property type="entry name" value="PYP-like sensor domain (PAS domain)"/>
    <property type="match status" value="1"/>
</dbReference>
<accession>A0A7X8TPU7</accession>